<evidence type="ECO:0000313" key="1">
    <source>
        <dbReference type="EMBL" id="TDB44264.1"/>
    </source>
</evidence>
<reference evidence="1 2" key="1">
    <citation type="journal article" date="2019" name="Int. J. Syst. Evol. Microbiol.">
        <title>Photorhabdus khanii subsp. guanajuatensis subsp. nov., isolated from Heterorhabditis atacamensis, and Photorhabdus luminescens subsp. mexicana subsp. nov., isolated from Heterorhabditis mexicana entomopathogenic nematodes.</title>
        <authorList>
            <person name="Machado R.A.R."/>
            <person name="Bruno P."/>
            <person name="Arce C.C.M."/>
            <person name="Liechti N."/>
            <person name="Kohler A."/>
            <person name="Bernal J."/>
            <person name="Bruggmann R."/>
            <person name="Turlings T.C.J."/>
        </authorList>
    </citation>
    <scope>NUCLEOTIDE SEQUENCE [LARGE SCALE GENOMIC DNA]</scope>
    <source>
        <strain evidence="1 2">MEX47-22</strain>
    </source>
</reference>
<comment type="caution">
    <text evidence="1">The sequence shown here is derived from an EMBL/GenBank/DDBJ whole genome shotgun (WGS) entry which is preliminary data.</text>
</comment>
<dbReference type="AlphaFoldDB" id="A0A4R4ITY3"/>
<evidence type="ECO:0000313" key="2">
    <source>
        <dbReference type="Proteomes" id="UP000295550"/>
    </source>
</evidence>
<protein>
    <submittedName>
        <fullName evidence="1">Uncharacterized protein</fullName>
    </submittedName>
</protein>
<dbReference type="Proteomes" id="UP000295550">
    <property type="component" value="Unassembled WGS sequence"/>
</dbReference>
<gene>
    <name evidence="1" type="ORF">C5468_22340</name>
</gene>
<dbReference type="RefSeq" id="WP_132348231.1">
    <property type="nucleotide sequence ID" value="NZ_CAWOLF010000037.1"/>
</dbReference>
<proteinExistence type="predicted"/>
<accession>A0A4R4ITY3</accession>
<organism evidence="1 2">
    <name type="scientific">Photorhabdus luminescens subsp. mexicana</name>
    <dbReference type="NCBI Taxonomy" id="2100167"/>
    <lineage>
        <taxon>Bacteria</taxon>
        <taxon>Pseudomonadati</taxon>
        <taxon>Pseudomonadota</taxon>
        <taxon>Gammaproteobacteria</taxon>
        <taxon>Enterobacterales</taxon>
        <taxon>Morganellaceae</taxon>
        <taxon>Photorhabdus</taxon>
    </lineage>
</organism>
<dbReference type="EMBL" id="PUJX01000037">
    <property type="protein sequence ID" value="TDB44264.1"/>
    <property type="molecule type" value="Genomic_DNA"/>
</dbReference>
<name>A0A4R4ITY3_PHOLU</name>
<sequence>MSFPIDEDTYGFVSDEMSLWPCFPEHEEVDLTLIHADMMTVKLLNDRSIGTSQIAFGVTQNESQVLRLATRLGYCCACGRFAGSQFDALKDEIIRLGREMSPKYFDSSMAEAVRFVAHEPEFIKGQRVW</sequence>